<feature type="region of interest" description="Disordered" evidence="8">
    <location>
        <begin position="1"/>
        <end position="55"/>
    </location>
</feature>
<evidence type="ECO:0000256" key="8">
    <source>
        <dbReference type="SAM" id="MobiDB-lite"/>
    </source>
</evidence>
<dbReference type="InterPro" id="IPR013685">
    <property type="entry name" value="POTRA_FtsQ_type"/>
</dbReference>
<keyword evidence="6 9" id="KW-0472">Membrane</keyword>
<feature type="compositionally biased region" description="Basic and acidic residues" evidence="8">
    <location>
        <begin position="15"/>
        <end position="28"/>
    </location>
</feature>
<evidence type="ECO:0000256" key="3">
    <source>
        <dbReference type="ARBA" id="ARBA00022618"/>
    </source>
</evidence>
<feature type="domain" description="POTRA" evidence="10">
    <location>
        <begin position="86"/>
        <end position="154"/>
    </location>
</feature>
<dbReference type="PROSITE" id="PS51779">
    <property type="entry name" value="POTRA"/>
    <property type="match status" value="1"/>
</dbReference>
<feature type="transmembrane region" description="Helical" evidence="9">
    <location>
        <begin position="63"/>
        <end position="82"/>
    </location>
</feature>
<dbReference type="Pfam" id="PF08478">
    <property type="entry name" value="POTRA_1"/>
    <property type="match status" value="1"/>
</dbReference>
<evidence type="ECO:0000259" key="10">
    <source>
        <dbReference type="PROSITE" id="PS51779"/>
    </source>
</evidence>
<feature type="compositionally biased region" description="Basic residues" evidence="8">
    <location>
        <begin position="44"/>
        <end position="53"/>
    </location>
</feature>
<comment type="subcellular location">
    <subcellularLocation>
        <location evidence="1">Membrane</location>
    </subcellularLocation>
</comment>
<feature type="compositionally biased region" description="Acidic residues" evidence="8">
    <location>
        <begin position="29"/>
        <end position="38"/>
    </location>
</feature>
<dbReference type="AlphaFoldDB" id="A0A916SVP8"/>
<evidence type="ECO:0000256" key="1">
    <source>
        <dbReference type="ARBA" id="ARBA00004370"/>
    </source>
</evidence>
<dbReference type="EMBL" id="BMGC01000002">
    <property type="protein sequence ID" value="GGB19313.1"/>
    <property type="molecule type" value="Genomic_DNA"/>
</dbReference>
<evidence type="ECO:0000256" key="4">
    <source>
        <dbReference type="ARBA" id="ARBA00022692"/>
    </source>
</evidence>
<reference evidence="11" key="1">
    <citation type="journal article" date="2014" name="Int. J. Syst. Evol. Microbiol.">
        <title>Complete genome sequence of Corynebacterium casei LMG S-19264T (=DSM 44701T), isolated from a smear-ripened cheese.</title>
        <authorList>
            <consortium name="US DOE Joint Genome Institute (JGI-PGF)"/>
            <person name="Walter F."/>
            <person name="Albersmeier A."/>
            <person name="Kalinowski J."/>
            <person name="Ruckert C."/>
        </authorList>
    </citation>
    <scope>NUCLEOTIDE SEQUENCE</scope>
    <source>
        <strain evidence="11">CGMCC 1.12827</strain>
    </source>
</reference>
<evidence type="ECO:0000256" key="2">
    <source>
        <dbReference type="ARBA" id="ARBA00022475"/>
    </source>
</evidence>
<gene>
    <name evidence="11" type="ORF">GCM10011489_04260</name>
</gene>
<dbReference type="InterPro" id="IPR050487">
    <property type="entry name" value="FtsQ_DivIB"/>
</dbReference>
<organism evidence="11 12">
    <name type="scientific">Gordonia jinhuaensis</name>
    <dbReference type="NCBI Taxonomy" id="1517702"/>
    <lineage>
        <taxon>Bacteria</taxon>
        <taxon>Bacillati</taxon>
        <taxon>Actinomycetota</taxon>
        <taxon>Actinomycetes</taxon>
        <taxon>Mycobacteriales</taxon>
        <taxon>Gordoniaceae</taxon>
        <taxon>Gordonia</taxon>
    </lineage>
</organism>
<keyword evidence="3" id="KW-0132">Cell division</keyword>
<name>A0A916SVP8_9ACTN</name>
<dbReference type="Gene3D" id="3.10.20.310">
    <property type="entry name" value="membrane protein fhac"/>
    <property type="match status" value="1"/>
</dbReference>
<keyword evidence="2" id="KW-1003">Cell membrane</keyword>
<dbReference type="Proteomes" id="UP000621454">
    <property type="component" value="Unassembled WGS sequence"/>
</dbReference>
<keyword evidence="12" id="KW-1185">Reference proteome</keyword>
<comment type="caution">
    <text evidence="11">The sequence shown here is derived from an EMBL/GenBank/DDBJ whole genome shotgun (WGS) entry which is preliminary data.</text>
</comment>
<dbReference type="GO" id="GO:0051301">
    <property type="term" value="P:cell division"/>
    <property type="evidence" value="ECO:0007669"/>
    <property type="project" value="UniProtKB-KW"/>
</dbReference>
<dbReference type="InterPro" id="IPR034746">
    <property type="entry name" value="POTRA"/>
</dbReference>
<evidence type="ECO:0000256" key="9">
    <source>
        <dbReference type="SAM" id="Phobius"/>
    </source>
</evidence>
<keyword evidence="5 9" id="KW-1133">Transmembrane helix</keyword>
<evidence type="ECO:0000313" key="12">
    <source>
        <dbReference type="Proteomes" id="UP000621454"/>
    </source>
</evidence>
<sequence length="276" mass="29412">MAERVMTGTSTNPRNRRDPDVLDAGLDRDPDDSVDVEEVSARTGRNRSRRRAPRTPVHGMRRLAWTVGSIVVVIGLIAVAYLSPLMSVRSVEVTGARTVSADEIRSAAAISQGTPLLQVDTMAAARRISVIPRIKQARVSRSYPSSLDISVTERVPVVSYGSGADRKMVDDSGFLFPPVAGDAKVPVLATGHPGPSDAATRAAVTVIAGLPAEIRDHVLTVTTDSPVNVVLRLDGNRTVDWGDADRTAQKATTLHYLLGQDGSEYNVSSPDNPAVS</sequence>
<reference evidence="11" key="2">
    <citation type="submission" date="2020-09" db="EMBL/GenBank/DDBJ databases">
        <authorList>
            <person name="Sun Q."/>
            <person name="Zhou Y."/>
        </authorList>
    </citation>
    <scope>NUCLEOTIDE SEQUENCE</scope>
    <source>
        <strain evidence="11">CGMCC 1.12827</strain>
    </source>
</reference>
<evidence type="ECO:0000256" key="7">
    <source>
        <dbReference type="ARBA" id="ARBA00023306"/>
    </source>
</evidence>
<dbReference type="PANTHER" id="PTHR37820:SF1">
    <property type="entry name" value="CELL DIVISION PROTEIN FTSQ"/>
    <property type="match status" value="1"/>
</dbReference>
<dbReference type="GO" id="GO:0005886">
    <property type="term" value="C:plasma membrane"/>
    <property type="evidence" value="ECO:0007669"/>
    <property type="project" value="TreeGrafter"/>
</dbReference>
<proteinExistence type="predicted"/>
<dbReference type="PANTHER" id="PTHR37820">
    <property type="entry name" value="CELL DIVISION PROTEIN DIVIB"/>
    <property type="match status" value="1"/>
</dbReference>
<evidence type="ECO:0000256" key="6">
    <source>
        <dbReference type="ARBA" id="ARBA00023136"/>
    </source>
</evidence>
<keyword evidence="4 9" id="KW-0812">Transmembrane</keyword>
<keyword evidence="7" id="KW-0131">Cell cycle</keyword>
<dbReference type="RefSeq" id="WP_229742093.1">
    <property type="nucleotide sequence ID" value="NZ_BMGC01000002.1"/>
</dbReference>
<accession>A0A916SVP8</accession>
<evidence type="ECO:0000256" key="5">
    <source>
        <dbReference type="ARBA" id="ARBA00022989"/>
    </source>
</evidence>
<evidence type="ECO:0000313" key="11">
    <source>
        <dbReference type="EMBL" id="GGB19313.1"/>
    </source>
</evidence>
<protein>
    <recommendedName>
        <fullName evidence="10">POTRA domain-containing protein</fullName>
    </recommendedName>
</protein>